<evidence type="ECO:0000313" key="1">
    <source>
        <dbReference type="EMBL" id="CDZ51175.1"/>
    </source>
</evidence>
<protein>
    <submittedName>
        <fullName evidence="1">Uncharacterized protein</fullName>
    </submittedName>
</protein>
<evidence type="ECO:0000313" key="2">
    <source>
        <dbReference type="Proteomes" id="UP000039660"/>
    </source>
</evidence>
<reference evidence="1 2" key="1">
    <citation type="submission" date="2014-08" db="EMBL/GenBank/DDBJ databases">
        <authorList>
            <person name="Chen Y.-H."/>
        </authorList>
    </citation>
    <scope>NUCLEOTIDE SEQUENCE [LARGE SCALE GENOMIC DNA]</scope>
</reference>
<accession>A0A0T7GV69</accession>
<sequence length="109" mass="12499">MGAQMMNVKAARQRQKALRDANRSARRPERDDLARVALYWLIRRAVDKGQEAELGKFQDVIVSMLSDQGFDEGECDRVFDDLVSKYRSGGLPFRRKLHLLYPDGVDQDA</sequence>
<proteinExistence type="predicted"/>
<name>A0A0T7GV69_NEOGA</name>
<gene>
    <name evidence="1" type="ORF">NGAL_HAMBI1189_38360</name>
</gene>
<dbReference type="AlphaFoldDB" id="A0A0T7GV69"/>
<dbReference type="EMBL" id="CCRK01000009">
    <property type="protein sequence ID" value="CDZ51175.1"/>
    <property type="molecule type" value="Genomic_DNA"/>
</dbReference>
<organism evidence="1 2">
    <name type="scientific">Neorhizobium galegae bv. officinalis</name>
    <dbReference type="NCBI Taxonomy" id="323656"/>
    <lineage>
        <taxon>Bacteria</taxon>
        <taxon>Pseudomonadati</taxon>
        <taxon>Pseudomonadota</taxon>
        <taxon>Alphaproteobacteria</taxon>
        <taxon>Hyphomicrobiales</taxon>
        <taxon>Rhizobiaceae</taxon>
        <taxon>Rhizobium/Agrobacterium group</taxon>
        <taxon>Neorhizobium</taxon>
    </lineage>
</organism>
<dbReference type="Proteomes" id="UP000039660">
    <property type="component" value="Unassembled WGS sequence"/>
</dbReference>